<comment type="caution">
    <text evidence="1">The sequence shown here is derived from an EMBL/GenBank/DDBJ whole genome shotgun (WGS) entry which is preliminary data.</text>
</comment>
<accession>A0A2T0XEA9</accession>
<protein>
    <submittedName>
        <fullName evidence="1">Uncharacterized protein</fullName>
    </submittedName>
</protein>
<reference evidence="1 2" key="1">
    <citation type="submission" date="2018-03" db="EMBL/GenBank/DDBJ databases">
        <title>Genomic Encyclopedia of Type Strains, Phase III (KMG-III): the genomes of soil and plant-associated and newly described type strains.</title>
        <authorList>
            <person name="Whitman W."/>
        </authorList>
    </citation>
    <scope>NUCLEOTIDE SEQUENCE [LARGE SCALE GENOMIC DNA]</scope>
    <source>
        <strain evidence="1 2">MWH-P2sevCIIIb</strain>
    </source>
</reference>
<keyword evidence="2" id="KW-1185">Reference proteome</keyword>
<dbReference type="AlphaFoldDB" id="A0A2T0XEA9"/>
<gene>
    <name evidence="1" type="ORF">BCM14_2408</name>
</gene>
<evidence type="ECO:0000313" key="2">
    <source>
        <dbReference type="Proteomes" id="UP000238308"/>
    </source>
</evidence>
<dbReference type="EMBL" id="PVTV01000015">
    <property type="protein sequence ID" value="PRY97266.1"/>
    <property type="molecule type" value="Genomic_DNA"/>
</dbReference>
<dbReference type="Proteomes" id="UP000238308">
    <property type="component" value="Unassembled WGS sequence"/>
</dbReference>
<proteinExistence type="predicted"/>
<sequence length="38" mass="4450">MTARAMSNQIAFRYRSIDSAAVSRERRVRYEPADHHSL</sequence>
<organism evidence="1 2">
    <name type="scientific">Jezberella montanilacus</name>
    <dbReference type="NCBI Taxonomy" id="323426"/>
    <lineage>
        <taxon>Bacteria</taxon>
        <taxon>Pseudomonadati</taxon>
        <taxon>Pseudomonadota</taxon>
        <taxon>Betaproteobacteria</taxon>
        <taxon>Burkholderiales</taxon>
        <taxon>Alcaligenaceae</taxon>
        <taxon>Jezberella</taxon>
    </lineage>
</organism>
<evidence type="ECO:0000313" key="1">
    <source>
        <dbReference type="EMBL" id="PRY97266.1"/>
    </source>
</evidence>
<name>A0A2T0XEA9_9BURK</name>